<accession>A0AAV4C7T9</accession>
<keyword evidence="3" id="KW-1185">Reference proteome</keyword>
<evidence type="ECO:0000313" key="2">
    <source>
        <dbReference type="EMBL" id="GFO28780.1"/>
    </source>
</evidence>
<protein>
    <recommendedName>
        <fullName evidence="1">Integrase catalytic domain-containing protein</fullName>
    </recommendedName>
</protein>
<dbReference type="InterPro" id="IPR036397">
    <property type="entry name" value="RNaseH_sf"/>
</dbReference>
<organism evidence="2 3">
    <name type="scientific">Plakobranchus ocellatus</name>
    <dbReference type="NCBI Taxonomy" id="259542"/>
    <lineage>
        <taxon>Eukaryota</taxon>
        <taxon>Metazoa</taxon>
        <taxon>Spiralia</taxon>
        <taxon>Lophotrochozoa</taxon>
        <taxon>Mollusca</taxon>
        <taxon>Gastropoda</taxon>
        <taxon>Heterobranchia</taxon>
        <taxon>Euthyneura</taxon>
        <taxon>Panpulmonata</taxon>
        <taxon>Sacoglossa</taxon>
        <taxon>Placobranchoidea</taxon>
        <taxon>Plakobranchidae</taxon>
        <taxon>Plakobranchus</taxon>
    </lineage>
</organism>
<dbReference type="Proteomes" id="UP000735302">
    <property type="component" value="Unassembled WGS sequence"/>
</dbReference>
<dbReference type="PROSITE" id="PS50994">
    <property type="entry name" value="INTEGRASE"/>
    <property type="match status" value="1"/>
</dbReference>
<dbReference type="AlphaFoldDB" id="A0AAV4C7T9"/>
<evidence type="ECO:0000259" key="1">
    <source>
        <dbReference type="PROSITE" id="PS50994"/>
    </source>
</evidence>
<dbReference type="InterPro" id="IPR001584">
    <property type="entry name" value="Integrase_cat-core"/>
</dbReference>
<dbReference type="Gene3D" id="3.30.420.10">
    <property type="entry name" value="Ribonuclease H-like superfamily/Ribonuclease H"/>
    <property type="match status" value="1"/>
</dbReference>
<dbReference type="SUPFAM" id="SSF53098">
    <property type="entry name" value="Ribonuclease H-like"/>
    <property type="match status" value="1"/>
</dbReference>
<gene>
    <name evidence="2" type="ORF">PoB_005528500</name>
</gene>
<name>A0AAV4C7T9_9GAST</name>
<dbReference type="EMBL" id="BLXT01006082">
    <property type="protein sequence ID" value="GFO28780.1"/>
    <property type="molecule type" value="Genomic_DNA"/>
</dbReference>
<comment type="caution">
    <text evidence="2">The sequence shown here is derived from an EMBL/GenBank/DDBJ whole genome shotgun (WGS) entry which is preliminary data.</text>
</comment>
<sequence length="86" mass="9905">MPFCKGYNHILSIVDCDLRFAFGTATKRKTARKIADASLRFIHLYGFTRFLKTDNGKEFNNNNSTQDVADFQVCKINGRPYHLQSQ</sequence>
<proteinExistence type="predicted"/>
<evidence type="ECO:0000313" key="3">
    <source>
        <dbReference type="Proteomes" id="UP000735302"/>
    </source>
</evidence>
<feature type="domain" description="Integrase catalytic" evidence="1">
    <location>
        <begin position="1"/>
        <end position="86"/>
    </location>
</feature>
<reference evidence="2 3" key="1">
    <citation type="journal article" date="2021" name="Elife">
        <title>Chloroplast acquisition without the gene transfer in kleptoplastic sea slugs, Plakobranchus ocellatus.</title>
        <authorList>
            <person name="Maeda T."/>
            <person name="Takahashi S."/>
            <person name="Yoshida T."/>
            <person name="Shimamura S."/>
            <person name="Takaki Y."/>
            <person name="Nagai Y."/>
            <person name="Toyoda A."/>
            <person name="Suzuki Y."/>
            <person name="Arimoto A."/>
            <person name="Ishii H."/>
            <person name="Satoh N."/>
            <person name="Nishiyama T."/>
            <person name="Hasebe M."/>
            <person name="Maruyama T."/>
            <person name="Minagawa J."/>
            <person name="Obokata J."/>
            <person name="Shigenobu S."/>
        </authorList>
    </citation>
    <scope>NUCLEOTIDE SEQUENCE [LARGE SCALE GENOMIC DNA]</scope>
</reference>
<dbReference type="GO" id="GO:0015074">
    <property type="term" value="P:DNA integration"/>
    <property type="evidence" value="ECO:0007669"/>
    <property type="project" value="InterPro"/>
</dbReference>
<dbReference type="GO" id="GO:0003676">
    <property type="term" value="F:nucleic acid binding"/>
    <property type="evidence" value="ECO:0007669"/>
    <property type="project" value="InterPro"/>
</dbReference>
<dbReference type="InterPro" id="IPR012337">
    <property type="entry name" value="RNaseH-like_sf"/>
</dbReference>